<organism evidence="2 3">
    <name type="scientific">Paenibacillus phyllosphaerae</name>
    <dbReference type="NCBI Taxonomy" id="274593"/>
    <lineage>
        <taxon>Bacteria</taxon>
        <taxon>Bacillati</taxon>
        <taxon>Bacillota</taxon>
        <taxon>Bacilli</taxon>
        <taxon>Bacillales</taxon>
        <taxon>Paenibacillaceae</taxon>
        <taxon>Paenibacillus</taxon>
    </lineage>
</organism>
<keyword evidence="1" id="KW-1133">Transmembrane helix</keyword>
<feature type="transmembrane region" description="Helical" evidence="1">
    <location>
        <begin position="20"/>
        <end position="37"/>
    </location>
</feature>
<name>A0A7W5FKY6_9BACL</name>
<proteinExistence type="predicted"/>
<sequence>MFDDFDDDTENGEEHDNKSNFVGMIVTGAILFAFVTFNKKIHDFIQYLRYQ</sequence>
<dbReference type="EMBL" id="JACHXK010000001">
    <property type="protein sequence ID" value="MBB3108538.1"/>
    <property type="molecule type" value="Genomic_DNA"/>
</dbReference>
<evidence type="ECO:0000313" key="2">
    <source>
        <dbReference type="EMBL" id="MBB3108538.1"/>
    </source>
</evidence>
<accession>A0A7W5FKY6</accession>
<gene>
    <name evidence="2" type="ORF">FHS18_000566</name>
</gene>
<dbReference type="Proteomes" id="UP000570361">
    <property type="component" value="Unassembled WGS sequence"/>
</dbReference>
<keyword evidence="3" id="KW-1185">Reference proteome</keyword>
<keyword evidence="1" id="KW-0812">Transmembrane</keyword>
<keyword evidence="1" id="KW-0472">Membrane</keyword>
<protein>
    <submittedName>
        <fullName evidence="2">Uncharacterized protein</fullName>
    </submittedName>
</protein>
<reference evidence="2 3" key="1">
    <citation type="submission" date="2020-08" db="EMBL/GenBank/DDBJ databases">
        <title>Genomic Encyclopedia of Type Strains, Phase III (KMG-III): the genomes of soil and plant-associated and newly described type strains.</title>
        <authorList>
            <person name="Whitman W."/>
        </authorList>
    </citation>
    <scope>NUCLEOTIDE SEQUENCE [LARGE SCALE GENOMIC DNA]</scope>
    <source>
        <strain evidence="2 3">CECT 5862</strain>
    </source>
</reference>
<dbReference type="AlphaFoldDB" id="A0A7W5FKY6"/>
<evidence type="ECO:0000313" key="3">
    <source>
        <dbReference type="Proteomes" id="UP000570361"/>
    </source>
</evidence>
<evidence type="ECO:0000256" key="1">
    <source>
        <dbReference type="SAM" id="Phobius"/>
    </source>
</evidence>
<comment type="caution">
    <text evidence="2">The sequence shown here is derived from an EMBL/GenBank/DDBJ whole genome shotgun (WGS) entry which is preliminary data.</text>
</comment>